<accession>A0A371F6L5</accession>
<comment type="caution">
    <text evidence="4">The sequence shown here is derived from an EMBL/GenBank/DDBJ whole genome shotgun (WGS) entry which is preliminary data.</text>
</comment>
<dbReference type="AlphaFoldDB" id="A0A371F6L5"/>
<dbReference type="PANTHER" id="PTHR33223:SF10">
    <property type="entry name" value="AMINOTRANSFERASE-LIKE PLANT MOBILE DOMAIN-CONTAINING PROTEIN"/>
    <property type="match status" value="1"/>
</dbReference>
<proteinExistence type="predicted"/>
<dbReference type="OrthoDB" id="1752139at2759"/>
<dbReference type="Proteomes" id="UP000257109">
    <property type="component" value="Unassembled WGS sequence"/>
</dbReference>
<dbReference type="InterPro" id="IPR005162">
    <property type="entry name" value="Retrotrans_gag_dom"/>
</dbReference>
<gene>
    <name evidence="4" type="ORF">CR513_46372</name>
</gene>
<evidence type="ECO:0000256" key="1">
    <source>
        <dbReference type="SAM" id="Coils"/>
    </source>
</evidence>
<sequence length="262" mass="30159">MKLFPTSARLRDQVQSSGSTEEARSDDAHDTESSNKFYQRRRGIHLVEATSSKQRQLEAEERHRQGEEQHLEVIKATEQRKEELRRQIAVMKVVAEKPGGGVVLTAYAQAFWGQLFGEEIDEISIPTNFREVVDPHTHLQAFQAQMYISGGNNPFSCKLFPVTLQVVVMHWLAILLFRSIRSFNDLATSFISQFATNRIKRLEVADLFDIRKAKGEILNSYLARFNNATVWVINPDQKFFVKAFQKVLRINQFSDSLVLRRS</sequence>
<feature type="coiled-coil region" evidence="1">
    <location>
        <begin position="67"/>
        <end position="94"/>
    </location>
</feature>
<keyword evidence="5" id="KW-1185">Reference proteome</keyword>
<dbReference type="PANTHER" id="PTHR33223">
    <property type="entry name" value="CCHC-TYPE DOMAIN-CONTAINING PROTEIN"/>
    <property type="match status" value="1"/>
</dbReference>
<name>A0A371F6L5_MUCPR</name>
<reference evidence="4" key="1">
    <citation type="submission" date="2018-05" db="EMBL/GenBank/DDBJ databases">
        <title>Draft genome of Mucuna pruriens seed.</title>
        <authorList>
            <person name="Nnadi N.E."/>
            <person name="Vos R."/>
            <person name="Hasami M.H."/>
            <person name="Devisetty U.K."/>
            <person name="Aguiy J.C."/>
        </authorList>
    </citation>
    <scope>NUCLEOTIDE SEQUENCE [LARGE SCALE GENOMIC DNA]</scope>
    <source>
        <strain evidence="4">JCA_2017</strain>
    </source>
</reference>
<feature type="domain" description="Retrotransposon gag" evidence="3">
    <location>
        <begin position="158"/>
        <end position="230"/>
    </location>
</feature>
<dbReference type="Pfam" id="PF03732">
    <property type="entry name" value="Retrotrans_gag"/>
    <property type="match status" value="1"/>
</dbReference>
<evidence type="ECO:0000313" key="5">
    <source>
        <dbReference type="Proteomes" id="UP000257109"/>
    </source>
</evidence>
<evidence type="ECO:0000313" key="4">
    <source>
        <dbReference type="EMBL" id="RDX73938.1"/>
    </source>
</evidence>
<keyword evidence="1" id="KW-0175">Coiled coil</keyword>
<evidence type="ECO:0000259" key="3">
    <source>
        <dbReference type="Pfam" id="PF03732"/>
    </source>
</evidence>
<feature type="non-terminal residue" evidence="4">
    <location>
        <position position="1"/>
    </location>
</feature>
<organism evidence="4 5">
    <name type="scientific">Mucuna pruriens</name>
    <name type="common">Velvet bean</name>
    <name type="synonym">Dolichos pruriens</name>
    <dbReference type="NCBI Taxonomy" id="157652"/>
    <lineage>
        <taxon>Eukaryota</taxon>
        <taxon>Viridiplantae</taxon>
        <taxon>Streptophyta</taxon>
        <taxon>Embryophyta</taxon>
        <taxon>Tracheophyta</taxon>
        <taxon>Spermatophyta</taxon>
        <taxon>Magnoliopsida</taxon>
        <taxon>eudicotyledons</taxon>
        <taxon>Gunneridae</taxon>
        <taxon>Pentapetalae</taxon>
        <taxon>rosids</taxon>
        <taxon>fabids</taxon>
        <taxon>Fabales</taxon>
        <taxon>Fabaceae</taxon>
        <taxon>Papilionoideae</taxon>
        <taxon>50 kb inversion clade</taxon>
        <taxon>NPAAA clade</taxon>
        <taxon>indigoferoid/millettioid clade</taxon>
        <taxon>Phaseoleae</taxon>
        <taxon>Mucuna</taxon>
    </lineage>
</organism>
<protein>
    <recommendedName>
        <fullName evidence="3">Retrotransposon gag domain-containing protein</fullName>
    </recommendedName>
</protein>
<dbReference type="EMBL" id="QJKJ01010347">
    <property type="protein sequence ID" value="RDX73938.1"/>
    <property type="molecule type" value="Genomic_DNA"/>
</dbReference>
<feature type="region of interest" description="Disordered" evidence="2">
    <location>
        <begin position="1"/>
        <end position="42"/>
    </location>
</feature>
<evidence type="ECO:0000256" key="2">
    <source>
        <dbReference type="SAM" id="MobiDB-lite"/>
    </source>
</evidence>
<feature type="compositionally biased region" description="Basic and acidic residues" evidence="2">
    <location>
        <begin position="21"/>
        <end position="33"/>
    </location>
</feature>